<dbReference type="EMBL" id="CM007893">
    <property type="protein sequence ID" value="OTG29450.1"/>
    <property type="molecule type" value="Genomic_DNA"/>
</dbReference>
<dbReference type="InterPro" id="IPR044750">
    <property type="entry name" value="C2_SRC2/BAP"/>
</dbReference>
<dbReference type="SMART" id="SM00239">
    <property type="entry name" value="C2"/>
    <property type="match status" value="1"/>
</dbReference>
<gene>
    <name evidence="3" type="ORF">HannXRQ_Chr04g0122401</name>
    <name evidence="2" type="ORF">HanXRQr2_Chr04g0185011</name>
</gene>
<evidence type="ECO:0000313" key="2">
    <source>
        <dbReference type="EMBL" id="KAF5811746.1"/>
    </source>
</evidence>
<dbReference type="Gramene" id="mRNA:HanXRQr2_Chr04g0185011">
    <property type="protein sequence ID" value="mRNA:HanXRQr2_Chr04g0185011"/>
    <property type="gene ID" value="HanXRQr2_Chr04g0185011"/>
</dbReference>
<protein>
    <submittedName>
        <fullName evidence="2 3">C2 domain-containing protein</fullName>
    </submittedName>
</protein>
<keyword evidence="4" id="KW-1185">Reference proteome</keyword>
<reference evidence="2 4" key="1">
    <citation type="journal article" date="2017" name="Nature">
        <title>The sunflower genome provides insights into oil metabolism, flowering and Asterid evolution.</title>
        <authorList>
            <person name="Badouin H."/>
            <person name="Gouzy J."/>
            <person name="Grassa C.J."/>
            <person name="Murat F."/>
            <person name="Staton S.E."/>
            <person name="Cottret L."/>
            <person name="Lelandais-Briere C."/>
            <person name="Owens G.L."/>
            <person name="Carrere S."/>
            <person name="Mayjonade B."/>
            <person name="Legrand L."/>
            <person name="Gill N."/>
            <person name="Kane N.C."/>
            <person name="Bowers J.E."/>
            <person name="Hubner S."/>
            <person name="Bellec A."/>
            <person name="Berard A."/>
            <person name="Berges H."/>
            <person name="Blanchet N."/>
            <person name="Boniface M.C."/>
            <person name="Brunel D."/>
            <person name="Catrice O."/>
            <person name="Chaidir N."/>
            <person name="Claudel C."/>
            <person name="Donnadieu C."/>
            <person name="Faraut T."/>
            <person name="Fievet G."/>
            <person name="Helmstetter N."/>
            <person name="King M."/>
            <person name="Knapp S.J."/>
            <person name="Lai Z."/>
            <person name="Le Paslier M.C."/>
            <person name="Lippi Y."/>
            <person name="Lorenzon L."/>
            <person name="Mandel J.R."/>
            <person name="Marage G."/>
            <person name="Marchand G."/>
            <person name="Marquand E."/>
            <person name="Bret-Mestries E."/>
            <person name="Morien E."/>
            <person name="Nambeesan S."/>
            <person name="Nguyen T."/>
            <person name="Pegot-Espagnet P."/>
            <person name="Pouilly N."/>
            <person name="Raftis F."/>
            <person name="Sallet E."/>
            <person name="Schiex T."/>
            <person name="Thomas J."/>
            <person name="Vandecasteele C."/>
            <person name="Vares D."/>
            <person name="Vear F."/>
            <person name="Vautrin S."/>
            <person name="Crespi M."/>
            <person name="Mangin B."/>
            <person name="Burke J.M."/>
            <person name="Salse J."/>
            <person name="Munos S."/>
            <person name="Vincourt P."/>
            <person name="Rieseberg L.H."/>
            <person name="Langlade N.B."/>
        </authorList>
    </citation>
    <scope>NUCLEOTIDE SEQUENCE [LARGE SCALE GENOMIC DNA]</scope>
    <source>
        <strain evidence="4">cv. SF193</strain>
        <tissue evidence="2">Leaves</tissue>
    </source>
</reference>
<dbReference type="EMBL" id="MNCJ02000319">
    <property type="protein sequence ID" value="KAF5811746.1"/>
    <property type="molecule type" value="Genomic_DNA"/>
</dbReference>
<proteinExistence type="predicted"/>
<dbReference type="OMA" id="PGHSYHQ"/>
<dbReference type="STRING" id="4232.A0A251V1G6"/>
<dbReference type="CDD" id="cd04051">
    <property type="entry name" value="C2_SRC2_like"/>
    <property type="match status" value="1"/>
</dbReference>
<dbReference type="Pfam" id="PF00168">
    <property type="entry name" value="C2"/>
    <property type="match status" value="1"/>
</dbReference>
<evidence type="ECO:0000259" key="1">
    <source>
        <dbReference type="PROSITE" id="PS50004"/>
    </source>
</evidence>
<accession>A0A251V1G6</accession>
<dbReference type="SUPFAM" id="SSF49562">
    <property type="entry name" value="C2 domain (Calcium/lipid-binding domain, CaLB)"/>
    <property type="match status" value="1"/>
</dbReference>
<name>A0A251V1G6_HELAN</name>
<reference evidence="2" key="3">
    <citation type="submission" date="2020-06" db="EMBL/GenBank/DDBJ databases">
        <title>Helianthus annuus Genome sequencing and assembly Release 2.</title>
        <authorList>
            <person name="Gouzy J."/>
            <person name="Langlade N."/>
            <person name="Munos S."/>
        </authorList>
    </citation>
    <scope>NUCLEOTIDE SEQUENCE</scope>
    <source>
        <tissue evidence="2">Leaves</tissue>
    </source>
</reference>
<dbReference type="InterPro" id="IPR000008">
    <property type="entry name" value="C2_dom"/>
</dbReference>
<dbReference type="OrthoDB" id="270970at2759"/>
<dbReference type="PANTHER" id="PTHR32246">
    <property type="entry name" value="INGRESSION PROTEIN FIC1"/>
    <property type="match status" value="1"/>
</dbReference>
<dbReference type="InterPro" id="IPR035892">
    <property type="entry name" value="C2_domain_sf"/>
</dbReference>
<dbReference type="GO" id="GO:0006952">
    <property type="term" value="P:defense response"/>
    <property type="evidence" value="ECO:0007669"/>
    <property type="project" value="InterPro"/>
</dbReference>
<reference evidence="3" key="2">
    <citation type="submission" date="2017-02" db="EMBL/GenBank/DDBJ databases">
        <title>Sunflower complete genome.</title>
        <authorList>
            <person name="Langlade N."/>
            <person name="Munos S."/>
        </authorList>
    </citation>
    <scope>NUCLEOTIDE SEQUENCE [LARGE SCALE GENOMIC DNA]</scope>
    <source>
        <tissue evidence="3">Leaves</tissue>
    </source>
</reference>
<dbReference type="InParanoid" id="A0A251V1G6"/>
<dbReference type="AlphaFoldDB" id="A0A251V1G6"/>
<dbReference type="PANTHER" id="PTHR32246:SF173">
    <property type="entry name" value="C2 DOMAIN-CONTAINING PROTEIN"/>
    <property type="match status" value="1"/>
</dbReference>
<evidence type="ECO:0000313" key="3">
    <source>
        <dbReference type="EMBL" id="OTG29450.1"/>
    </source>
</evidence>
<dbReference type="PROSITE" id="PS50004">
    <property type="entry name" value="C2"/>
    <property type="match status" value="1"/>
</dbReference>
<organism evidence="3 4">
    <name type="scientific">Helianthus annuus</name>
    <name type="common">Common sunflower</name>
    <dbReference type="NCBI Taxonomy" id="4232"/>
    <lineage>
        <taxon>Eukaryota</taxon>
        <taxon>Viridiplantae</taxon>
        <taxon>Streptophyta</taxon>
        <taxon>Embryophyta</taxon>
        <taxon>Tracheophyta</taxon>
        <taxon>Spermatophyta</taxon>
        <taxon>Magnoliopsida</taxon>
        <taxon>eudicotyledons</taxon>
        <taxon>Gunneridae</taxon>
        <taxon>Pentapetalae</taxon>
        <taxon>asterids</taxon>
        <taxon>campanulids</taxon>
        <taxon>Asterales</taxon>
        <taxon>Asteraceae</taxon>
        <taxon>Asteroideae</taxon>
        <taxon>Heliantheae alliance</taxon>
        <taxon>Heliantheae</taxon>
        <taxon>Helianthus</taxon>
    </lineage>
</organism>
<dbReference type="Gene3D" id="2.60.40.150">
    <property type="entry name" value="C2 domain"/>
    <property type="match status" value="1"/>
</dbReference>
<evidence type="ECO:0000313" key="4">
    <source>
        <dbReference type="Proteomes" id="UP000215914"/>
    </source>
</evidence>
<sequence>MNYRNLNLTIISASGLKKPTFMGKMDVYAVVSIFGTVGNPQKLKTNISKHGNSDPTWNFPMKFIINEAAGFQNRLTLVVKIKAAGIFGGRNLGEVHVPVKELLEGVKDEGKTMQVVSYQVRRPSGKVKGVLSFSYEVGEKFTGKPEEPVTAYPPGYGYQQQQPGYGYYPPPPPASSGYGGYPPPPPVVVPPRGGRMGNSGMGFGTGLLGGALGGMLLGEMMSGGGGGCGGGGCGGGGCGGGGCGGGGCGGF</sequence>
<feature type="domain" description="C2" evidence="1">
    <location>
        <begin position="1"/>
        <end position="113"/>
    </location>
</feature>
<dbReference type="Proteomes" id="UP000215914">
    <property type="component" value="Chromosome 4"/>
</dbReference>
<dbReference type="FunCoup" id="A0A251V1G6">
    <property type="interactions" value="741"/>
</dbReference>